<name>A0ACB9KKY6_BAUVA</name>
<gene>
    <name evidence="1" type="ORF">L6164_037688</name>
</gene>
<reference evidence="1 2" key="1">
    <citation type="journal article" date="2022" name="DNA Res.">
        <title>Chromosomal-level genome assembly of the orchid tree Bauhinia variegata (Leguminosae; Cercidoideae) supports the allotetraploid origin hypothesis of Bauhinia.</title>
        <authorList>
            <person name="Zhong Y."/>
            <person name="Chen Y."/>
            <person name="Zheng D."/>
            <person name="Pang J."/>
            <person name="Liu Y."/>
            <person name="Luo S."/>
            <person name="Meng S."/>
            <person name="Qian L."/>
            <person name="Wei D."/>
            <person name="Dai S."/>
            <person name="Zhou R."/>
        </authorList>
    </citation>
    <scope>NUCLEOTIDE SEQUENCE [LARGE SCALE GENOMIC DNA]</scope>
    <source>
        <strain evidence="1">BV-YZ2020</strain>
    </source>
</reference>
<keyword evidence="2" id="KW-1185">Reference proteome</keyword>
<proteinExistence type="predicted"/>
<protein>
    <submittedName>
        <fullName evidence="1">Uncharacterized protein</fullName>
    </submittedName>
</protein>
<comment type="caution">
    <text evidence="1">The sequence shown here is derived from an EMBL/GenBank/DDBJ whole genome shotgun (WGS) entry which is preliminary data.</text>
</comment>
<dbReference type="Proteomes" id="UP000828941">
    <property type="component" value="Chromosome 14"/>
</dbReference>
<sequence length="122" mass="13770">MFHMPLIIGDHMRAIVYLISDGEKLLNEKLAERGVASGIWCIEAVAGEAFIEHVNTRDFYKEQLCSTLKVKSEEVTTRVENLFMELRLARNENSALRAKAAVYKALVIASKAILVGNTKQYR</sequence>
<evidence type="ECO:0000313" key="1">
    <source>
        <dbReference type="EMBL" id="KAI4297823.1"/>
    </source>
</evidence>
<organism evidence="1 2">
    <name type="scientific">Bauhinia variegata</name>
    <name type="common">Purple orchid tree</name>
    <name type="synonym">Phanera variegata</name>
    <dbReference type="NCBI Taxonomy" id="167791"/>
    <lineage>
        <taxon>Eukaryota</taxon>
        <taxon>Viridiplantae</taxon>
        <taxon>Streptophyta</taxon>
        <taxon>Embryophyta</taxon>
        <taxon>Tracheophyta</taxon>
        <taxon>Spermatophyta</taxon>
        <taxon>Magnoliopsida</taxon>
        <taxon>eudicotyledons</taxon>
        <taxon>Gunneridae</taxon>
        <taxon>Pentapetalae</taxon>
        <taxon>rosids</taxon>
        <taxon>fabids</taxon>
        <taxon>Fabales</taxon>
        <taxon>Fabaceae</taxon>
        <taxon>Cercidoideae</taxon>
        <taxon>Cercideae</taxon>
        <taxon>Bauhiniinae</taxon>
        <taxon>Bauhinia</taxon>
    </lineage>
</organism>
<evidence type="ECO:0000313" key="2">
    <source>
        <dbReference type="Proteomes" id="UP000828941"/>
    </source>
</evidence>
<accession>A0ACB9KKY6</accession>
<dbReference type="EMBL" id="CM039439">
    <property type="protein sequence ID" value="KAI4297823.1"/>
    <property type="molecule type" value="Genomic_DNA"/>
</dbReference>